<keyword evidence="3" id="KW-1185">Reference proteome</keyword>
<name>I0YIT8_COCSC</name>
<feature type="compositionally biased region" description="Polar residues" evidence="1">
    <location>
        <begin position="223"/>
        <end position="238"/>
    </location>
</feature>
<evidence type="ECO:0000256" key="1">
    <source>
        <dbReference type="SAM" id="MobiDB-lite"/>
    </source>
</evidence>
<sequence>MRQLLELQGAAKLPEDMQWAIRMLLPRPAGSPAPVAPAAAAAAVAMASSAGAGGAEGAGHAAALALLAEHAQQAQAHAVTQGNQVGVAGGAGAFQPASAAPPQQQAFQGAAGPAAGGNGDPNSALQAVLASMQQQQQAASQQAASQQLQGWQGAGNILQALQLQQLLSGMAPGLAPQQANQPQLNNLNLLLPQLANVVQVPQQQAPNQGQMEAGQPNEGDSGATASSGSPGHAVSQQA</sequence>
<reference evidence="2 3" key="1">
    <citation type="journal article" date="2012" name="Genome Biol.">
        <title>The genome of the polar eukaryotic microalga coccomyxa subellipsoidea reveals traits of cold adaptation.</title>
        <authorList>
            <person name="Blanc G."/>
            <person name="Agarkova I."/>
            <person name="Grimwood J."/>
            <person name="Kuo A."/>
            <person name="Brueggeman A."/>
            <person name="Dunigan D."/>
            <person name="Gurnon J."/>
            <person name="Ladunga I."/>
            <person name="Lindquist E."/>
            <person name="Lucas S."/>
            <person name="Pangilinan J."/>
            <person name="Proschold T."/>
            <person name="Salamov A."/>
            <person name="Schmutz J."/>
            <person name="Weeks D."/>
            <person name="Yamada T."/>
            <person name="Claverie J.M."/>
            <person name="Grigoriev I."/>
            <person name="Van Etten J."/>
            <person name="Lomsadze A."/>
            <person name="Borodovsky M."/>
        </authorList>
    </citation>
    <scope>NUCLEOTIDE SEQUENCE [LARGE SCALE GENOMIC DNA]</scope>
    <source>
        <strain evidence="2 3">C-169</strain>
    </source>
</reference>
<accession>I0YIT8</accession>
<evidence type="ECO:0000313" key="3">
    <source>
        <dbReference type="Proteomes" id="UP000007264"/>
    </source>
</evidence>
<dbReference type="KEGG" id="csl:COCSUDRAFT_49282"/>
<organism evidence="2 3">
    <name type="scientific">Coccomyxa subellipsoidea (strain C-169)</name>
    <name type="common">Green microalga</name>
    <dbReference type="NCBI Taxonomy" id="574566"/>
    <lineage>
        <taxon>Eukaryota</taxon>
        <taxon>Viridiplantae</taxon>
        <taxon>Chlorophyta</taxon>
        <taxon>core chlorophytes</taxon>
        <taxon>Trebouxiophyceae</taxon>
        <taxon>Trebouxiophyceae incertae sedis</taxon>
        <taxon>Coccomyxaceae</taxon>
        <taxon>Coccomyxa</taxon>
        <taxon>Coccomyxa subellipsoidea</taxon>
    </lineage>
</organism>
<proteinExistence type="predicted"/>
<comment type="caution">
    <text evidence="2">The sequence shown here is derived from an EMBL/GenBank/DDBJ whole genome shotgun (WGS) entry which is preliminary data.</text>
</comment>
<dbReference type="AlphaFoldDB" id="I0YIT8"/>
<dbReference type="GeneID" id="17036346"/>
<feature type="compositionally biased region" description="Low complexity" evidence="1">
    <location>
        <begin position="200"/>
        <end position="210"/>
    </location>
</feature>
<dbReference type="RefSeq" id="XP_005642851.1">
    <property type="nucleotide sequence ID" value="XM_005642794.1"/>
</dbReference>
<dbReference type="EMBL" id="AGSI01000024">
    <property type="protein sequence ID" value="EIE18307.1"/>
    <property type="molecule type" value="Genomic_DNA"/>
</dbReference>
<gene>
    <name evidence="2" type="ORF">COCSUDRAFT_49282</name>
</gene>
<feature type="compositionally biased region" description="Low complexity" evidence="1">
    <location>
        <begin position="95"/>
        <end position="113"/>
    </location>
</feature>
<protein>
    <submittedName>
        <fullName evidence="2">Uncharacterized protein</fullName>
    </submittedName>
</protein>
<feature type="region of interest" description="Disordered" evidence="1">
    <location>
        <begin position="95"/>
        <end position="123"/>
    </location>
</feature>
<feature type="region of interest" description="Disordered" evidence="1">
    <location>
        <begin position="200"/>
        <end position="238"/>
    </location>
</feature>
<dbReference type="Proteomes" id="UP000007264">
    <property type="component" value="Unassembled WGS sequence"/>
</dbReference>
<evidence type="ECO:0000313" key="2">
    <source>
        <dbReference type="EMBL" id="EIE18307.1"/>
    </source>
</evidence>